<feature type="compositionally biased region" description="Basic residues" evidence="1">
    <location>
        <begin position="1"/>
        <end position="11"/>
    </location>
</feature>
<accession>A0A1J7BBB4</accession>
<dbReference type="OrthoDB" id="3381577at2"/>
<feature type="region of interest" description="Disordered" evidence="1">
    <location>
        <begin position="1"/>
        <end position="36"/>
    </location>
</feature>
<protein>
    <submittedName>
        <fullName evidence="2">ATP/GTP-binding protein</fullName>
    </submittedName>
</protein>
<sequence length="106" mass="11799">MPRRNRPHSGRPRGDAGDDGEGGGFGGWRTEEWDGEEWAVRPVTGQGGRAYRCPGCDQEIRGGVPHVVAWPAHAGAEDRRHWHSSCWAARSRRGAKVKRSRNGPRY</sequence>
<proteinExistence type="predicted"/>
<reference evidence="2 3" key="1">
    <citation type="submission" date="2016-10" db="EMBL/GenBank/DDBJ databases">
        <title>Genome sequence of Streptomyces gilvigriseus MUSC 26.</title>
        <authorList>
            <person name="Lee L.-H."/>
            <person name="Ser H.-L."/>
        </authorList>
    </citation>
    <scope>NUCLEOTIDE SEQUENCE [LARGE SCALE GENOMIC DNA]</scope>
    <source>
        <strain evidence="2 3">MUSC 26</strain>
    </source>
</reference>
<evidence type="ECO:0000313" key="2">
    <source>
        <dbReference type="EMBL" id="OIV35939.1"/>
    </source>
</evidence>
<name>A0A1J7BBB4_9ACTN</name>
<evidence type="ECO:0000313" key="3">
    <source>
        <dbReference type="Proteomes" id="UP000243342"/>
    </source>
</evidence>
<keyword evidence="3" id="KW-1185">Reference proteome</keyword>
<dbReference type="STRING" id="1428644.BIV57_18930"/>
<evidence type="ECO:0000256" key="1">
    <source>
        <dbReference type="SAM" id="MobiDB-lite"/>
    </source>
</evidence>
<dbReference type="EMBL" id="MLCF01000124">
    <property type="protein sequence ID" value="OIV35939.1"/>
    <property type="molecule type" value="Genomic_DNA"/>
</dbReference>
<dbReference type="AlphaFoldDB" id="A0A1J7BBB4"/>
<gene>
    <name evidence="2" type="ORF">BIV57_18930</name>
</gene>
<comment type="caution">
    <text evidence="2">The sequence shown here is derived from an EMBL/GenBank/DDBJ whole genome shotgun (WGS) entry which is preliminary data.</text>
</comment>
<dbReference type="RefSeq" id="WP_071658104.1">
    <property type="nucleotide sequence ID" value="NZ_MLCF01000124.1"/>
</dbReference>
<dbReference type="Proteomes" id="UP000243342">
    <property type="component" value="Unassembled WGS sequence"/>
</dbReference>
<organism evidence="2 3">
    <name type="scientific">Mangrovactinospora gilvigrisea</name>
    <dbReference type="NCBI Taxonomy" id="1428644"/>
    <lineage>
        <taxon>Bacteria</taxon>
        <taxon>Bacillati</taxon>
        <taxon>Actinomycetota</taxon>
        <taxon>Actinomycetes</taxon>
        <taxon>Kitasatosporales</taxon>
        <taxon>Streptomycetaceae</taxon>
        <taxon>Mangrovactinospora</taxon>
    </lineage>
</organism>